<evidence type="ECO:0000313" key="2">
    <source>
        <dbReference type="Proteomes" id="UP000255087"/>
    </source>
</evidence>
<dbReference type="Proteomes" id="UP000255087">
    <property type="component" value="Unassembled WGS sequence"/>
</dbReference>
<protein>
    <submittedName>
        <fullName evidence="1">Uncharacterized protein</fullName>
    </submittedName>
</protein>
<dbReference type="AlphaFoldDB" id="A0A380Q7F7"/>
<proteinExistence type="predicted"/>
<name>A0A380Q7F7_YERPU</name>
<reference evidence="1 2" key="1">
    <citation type="submission" date="2018-06" db="EMBL/GenBank/DDBJ databases">
        <authorList>
            <consortium name="Pathogen Informatics"/>
            <person name="Doyle S."/>
        </authorList>
    </citation>
    <scope>NUCLEOTIDE SEQUENCE [LARGE SCALE GENOMIC DNA]</scope>
    <source>
        <strain evidence="1 2">NCTC8580</strain>
    </source>
</reference>
<organism evidence="1 2">
    <name type="scientific">Yersinia pseudotuberculosis</name>
    <dbReference type="NCBI Taxonomy" id="633"/>
    <lineage>
        <taxon>Bacteria</taxon>
        <taxon>Pseudomonadati</taxon>
        <taxon>Pseudomonadota</taxon>
        <taxon>Gammaproteobacteria</taxon>
        <taxon>Enterobacterales</taxon>
        <taxon>Yersiniaceae</taxon>
        <taxon>Yersinia</taxon>
    </lineage>
</organism>
<accession>A0A380Q7F7</accession>
<dbReference type="EMBL" id="UHJC01000001">
    <property type="protein sequence ID" value="SUP81923.1"/>
    <property type="molecule type" value="Genomic_DNA"/>
</dbReference>
<evidence type="ECO:0000313" key="1">
    <source>
        <dbReference type="EMBL" id="SUP81923.1"/>
    </source>
</evidence>
<dbReference type="RefSeq" id="WP_115115307.1">
    <property type="nucleotide sequence ID" value="NZ_UHJC01000001.1"/>
</dbReference>
<gene>
    <name evidence="1" type="ORF">NCTC8580_01850</name>
</gene>
<sequence length="324" mass="36943">MINLPLSSTTEKDLTTTYFNGDFCLAKEIESVSNKSENIISNKDITPNNIHGRTFAIEVSSLYAPTEIYERFGEKTPPHIDRYTQVCVAVATSGNSINWFVLGEMNKDGQHFRDEIYACASNAHNSVDRGCGKYYRGTNAVHVKRLHNDPFESMYSHNHYPLGGNNGKDFDSVTFPNDVTPDEFKQHMLNFANYDALMHDGHAIFCDLTTAKKIVDVFTGEYEKGISIKKKVEYNEQDICELKENAAQEQPCRSPDNISLNTRGIASEKANERQPYEYSKKEYEYVLQFRAQGEIHLKNANALENTIHSRNKMLEQLKELANRK</sequence>